<protein>
    <submittedName>
        <fullName evidence="10">Ankyrin repeat and protein kinase domain-containing protein 1</fullName>
    </submittedName>
</protein>
<keyword evidence="10" id="KW-0418">Kinase</keyword>
<dbReference type="GO" id="GO:0016301">
    <property type="term" value="F:kinase activity"/>
    <property type="evidence" value="ECO:0007669"/>
    <property type="project" value="UniProtKB-KW"/>
</dbReference>
<dbReference type="InterPro" id="IPR036770">
    <property type="entry name" value="Ankyrin_rpt-contain_sf"/>
</dbReference>
<name>A0A2U3EQ03_PURLI</name>
<dbReference type="Proteomes" id="UP000245956">
    <property type="component" value="Unassembled WGS sequence"/>
</dbReference>
<dbReference type="SMART" id="SM00248">
    <property type="entry name" value="ANK"/>
    <property type="match status" value="5"/>
</dbReference>
<evidence type="ECO:0000313" key="11">
    <source>
        <dbReference type="Proteomes" id="UP000245956"/>
    </source>
</evidence>
<dbReference type="Pfam" id="PF12796">
    <property type="entry name" value="Ank_2"/>
    <property type="match status" value="1"/>
</dbReference>
<dbReference type="PROSITE" id="PS50297">
    <property type="entry name" value="ANK_REP_REGION"/>
    <property type="match status" value="3"/>
</dbReference>
<evidence type="ECO:0000313" key="10">
    <source>
        <dbReference type="EMBL" id="PWI76583.1"/>
    </source>
</evidence>
<feature type="region of interest" description="Disordered" evidence="8">
    <location>
        <begin position="404"/>
        <end position="443"/>
    </location>
</feature>
<feature type="compositionally biased region" description="Basic and acidic residues" evidence="8">
    <location>
        <begin position="412"/>
        <end position="423"/>
    </location>
</feature>
<dbReference type="GO" id="GO:0046873">
    <property type="term" value="F:metal ion transmembrane transporter activity"/>
    <property type="evidence" value="ECO:0007669"/>
    <property type="project" value="InterPro"/>
</dbReference>
<dbReference type="Pfam" id="PF01544">
    <property type="entry name" value="CorA"/>
    <property type="match status" value="1"/>
</dbReference>
<feature type="transmembrane region" description="Helical" evidence="9">
    <location>
        <begin position="904"/>
        <end position="924"/>
    </location>
</feature>
<proteinExistence type="predicted"/>
<comment type="caution">
    <text evidence="10">The sequence shown here is derived from an EMBL/GenBank/DDBJ whole genome shotgun (WGS) entry which is preliminary data.</text>
</comment>
<gene>
    <name evidence="10" type="ORF">PCL_03777</name>
</gene>
<comment type="subcellular location">
    <subcellularLocation>
        <location evidence="1">Membrane</location>
        <topology evidence="1">Multi-pass membrane protein</topology>
    </subcellularLocation>
</comment>
<keyword evidence="10" id="KW-0808">Transferase</keyword>
<feature type="repeat" description="ANK" evidence="7">
    <location>
        <begin position="78"/>
        <end position="114"/>
    </location>
</feature>
<evidence type="ECO:0000256" key="1">
    <source>
        <dbReference type="ARBA" id="ARBA00004141"/>
    </source>
</evidence>
<dbReference type="Pfam" id="PF00023">
    <property type="entry name" value="Ank"/>
    <property type="match status" value="1"/>
</dbReference>
<evidence type="ECO:0000256" key="8">
    <source>
        <dbReference type="SAM" id="MobiDB-lite"/>
    </source>
</evidence>
<evidence type="ECO:0000256" key="4">
    <source>
        <dbReference type="ARBA" id="ARBA00022989"/>
    </source>
</evidence>
<evidence type="ECO:0000256" key="7">
    <source>
        <dbReference type="PROSITE-ProRule" id="PRU00023"/>
    </source>
</evidence>
<keyword evidence="5 7" id="KW-0040">ANK repeat</keyword>
<evidence type="ECO:0000256" key="2">
    <source>
        <dbReference type="ARBA" id="ARBA00022692"/>
    </source>
</evidence>
<dbReference type="SUPFAM" id="SSF144083">
    <property type="entry name" value="Magnesium transport protein CorA, transmembrane region"/>
    <property type="match status" value="1"/>
</dbReference>
<feature type="repeat" description="ANK" evidence="7">
    <location>
        <begin position="116"/>
        <end position="148"/>
    </location>
</feature>
<keyword evidence="6 9" id="KW-0472">Membrane</keyword>
<keyword evidence="2 9" id="KW-0812">Transmembrane</keyword>
<organism evidence="10 11">
    <name type="scientific">Purpureocillium lilacinum</name>
    <name type="common">Paecilomyces lilacinus</name>
    <dbReference type="NCBI Taxonomy" id="33203"/>
    <lineage>
        <taxon>Eukaryota</taxon>
        <taxon>Fungi</taxon>
        <taxon>Dikarya</taxon>
        <taxon>Ascomycota</taxon>
        <taxon>Pezizomycotina</taxon>
        <taxon>Sordariomycetes</taxon>
        <taxon>Hypocreomycetidae</taxon>
        <taxon>Hypocreales</taxon>
        <taxon>Ophiocordycipitaceae</taxon>
        <taxon>Purpureocillium</taxon>
    </lineage>
</organism>
<reference evidence="10 11" key="1">
    <citation type="journal article" date="2016" name="Front. Microbiol.">
        <title>Genome and transcriptome sequences reveal the specific parasitism of the nematophagous Purpureocillium lilacinum 36-1.</title>
        <authorList>
            <person name="Xie J."/>
            <person name="Li S."/>
            <person name="Mo C."/>
            <person name="Xiao X."/>
            <person name="Peng D."/>
            <person name="Wang G."/>
            <person name="Xiao Y."/>
        </authorList>
    </citation>
    <scope>NUCLEOTIDE SEQUENCE [LARGE SCALE GENOMIC DNA]</scope>
    <source>
        <strain evidence="10 11">36-1</strain>
    </source>
</reference>
<dbReference type="Gene3D" id="1.20.58.340">
    <property type="entry name" value="Magnesium transport protein CorA, transmembrane region"/>
    <property type="match status" value="1"/>
</dbReference>
<dbReference type="PANTHER" id="PTHR24173:SF74">
    <property type="entry name" value="ANKYRIN REPEAT DOMAIN-CONTAINING PROTEIN 16"/>
    <property type="match status" value="1"/>
</dbReference>
<evidence type="ECO:0000256" key="9">
    <source>
        <dbReference type="SAM" id="Phobius"/>
    </source>
</evidence>
<sequence length="936" mass="102809">MELVPSFPGARETALLNAAQNGELELARNLLSEHPNLVLAKEPTTGRVALHLAVINGHAAVVQLLLESGANVEAADGAGWRPLALASTATANAQSLNIARLLLEYGANIEAVNASTLQSALHLCADAGQLDLAQLFLDNGAQVDFRDIDGWTPLLRALVIGSVDMIRLLLQYGADKDVRTDDGHTAEGLARNGEALRILKATQLLRGPDISGQGKRPLRRRTLATAVRVPPQLEDVDKQSACHAFKTSVVEFFIGETEERIHKTASVYDMIYGIGANAIMSSTRLGVIDAKPAFRWYHLPANNAEWVQDLARRHLAESGSSVGFTDAVKSDLGMSRALGDHHVMQTTQGCFNRPLCRVTSTDPSNATARIAAFVPYLHYETQRGFSAMSESISRMLPVRRRAKKTAKFNLPESDRNGEREDTAGHAPGPNPSERTSANRAPGMAMSPGALHDLLLKGYLKSALGDVPPLQARRTLDQYFYTHLGSTAKRDVDQVVLRYTSKYAGVEPKIFMVDQLWLWLLDDDTIISCCPMRWDSWTVDDTTTGTHPTSWDDFKLRDGDPLNIYQAILRYLRDVRRPSITSARDLCFVITSFCLAAFDPLGTTEDFHFFDFMERSIGDVSDQTADRLREFRELLDATALTGEFLSAEDIRIEQETKLLVEIEDIRDELGILRSVLGDQEGIVDELYPHLGVDAASYTDHTATQGLRGFRVLKSNLARLNRMDSLTTKAVQSLRTLLKLKQQHASLSEAQSARRQTEHMAKQASLATTYNRRVANQISLARRQAEETARQGNVILLFTVVTVVFLPLSFITSFFTVPIAAFPYNDKDKMPVGFVLAIILSVSAGVSVPFVLVAFNLERVQSWPKSAIAWVRGAPLASACVGVILLVVIVALAATLSQPLAPAVKAGVGIGLALFATGTIITLLVSRHAREWRSKRFN</sequence>
<keyword evidence="4 9" id="KW-1133">Transmembrane helix</keyword>
<feature type="repeat" description="ANK" evidence="7">
    <location>
        <begin position="149"/>
        <end position="181"/>
    </location>
</feature>
<dbReference type="InterPro" id="IPR002523">
    <property type="entry name" value="MgTranspt_CorA/ZnTranspt_ZntB"/>
</dbReference>
<dbReference type="InterPro" id="IPR002110">
    <property type="entry name" value="Ankyrin_rpt"/>
</dbReference>
<dbReference type="GO" id="GO:0016020">
    <property type="term" value="C:membrane"/>
    <property type="evidence" value="ECO:0007669"/>
    <property type="project" value="UniProtKB-SubCell"/>
</dbReference>
<dbReference type="PANTHER" id="PTHR24173">
    <property type="entry name" value="ANKYRIN REPEAT CONTAINING"/>
    <property type="match status" value="1"/>
</dbReference>
<dbReference type="PROSITE" id="PS50088">
    <property type="entry name" value="ANK_REPEAT"/>
    <property type="match status" value="4"/>
</dbReference>
<dbReference type="AlphaFoldDB" id="A0A2U3EQ03"/>
<dbReference type="InterPro" id="IPR045863">
    <property type="entry name" value="CorA_TM1_TM2"/>
</dbReference>
<feature type="transmembrane region" description="Helical" evidence="9">
    <location>
        <begin position="867"/>
        <end position="892"/>
    </location>
</feature>
<feature type="transmembrane region" description="Helical" evidence="9">
    <location>
        <begin position="832"/>
        <end position="855"/>
    </location>
</feature>
<evidence type="ECO:0000256" key="6">
    <source>
        <dbReference type="ARBA" id="ARBA00023136"/>
    </source>
</evidence>
<accession>A0A2U3EQ03</accession>
<dbReference type="Gene3D" id="1.25.40.20">
    <property type="entry name" value="Ankyrin repeat-containing domain"/>
    <property type="match status" value="2"/>
</dbReference>
<dbReference type="EMBL" id="LCWV01000001">
    <property type="protein sequence ID" value="PWI76583.1"/>
    <property type="molecule type" value="Genomic_DNA"/>
</dbReference>
<keyword evidence="3" id="KW-0677">Repeat</keyword>
<evidence type="ECO:0000256" key="5">
    <source>
        <dbReference type="ARBA" id="ARBA00023043"/>
    </source>
</evidence>
<feature type="repeat" description="ANK" evidence="7">
    <location>
        <begin position="45"/>
        <end position="77"/>
    </location>
</feature>
<evidence type="ECO:0000256" key="3">
    <source>
        <dbReference type="ARBA" id="ARBA00022737"/>
    </source>
</evidence>
<feature type="transmembrane region" description="Helical" evidence="9">
    <location>
        <begin position="792"/>
        <end position="820"/>
    </location>
</feature>
<dbReference type="PRINTS" id="PR01415">
    <property type="entry name" value="ANKYRIN"/>
</dbReference>
<dbReference type="SUPFAM" id="SSF48403">
    <property type="entry name" value="Ankyrin repeat"/>
    <property type="match status" value="1"/>
</dbReference>